<sequence>MENSILEKEDKYIKDGYKQIYPNDKDIKVTLLNGVSDWIWICSSFQTRKLSLREAFKNKGSKFLDVEADYEGNSHIQLRLTKNSQKQIYSISDIFITSDDEKLIRLTEKTAEDYEGFVQKIDKIYFDINEGRLLIFLDKNFVSKKGAKAIAKKAKEDEVKKSISELFE</sequence>
<evidence type="ECO:0000313" key="1">
    <source>
        <dbReference type="EMBL" id="DAF42930.1"/>
    </source>
</evidence>
<organism evidence="1">
    <name type="scientific">Siphoviridae sp. ctHip2</name>
    <dbReference type="NCBI Taxonomy" id="2827830"/>
    <lineage>
        <taxon>Viruses</taxon>
        <taxon>Duplodnaviria</taxon>
        <taxon>Heunggongvirae</taxon>
        <taxon>Uroviricota</taxon>
        <taxon>Caudoviricetes</taxon>
    </lineage>
</organism>
<accession>A0A8S5RWX0</accession>
<name>A0A8S5RWX0_9CAUD</name>
<dbReference type="EMBL" id="BK032497">
    <property type="protein sequence ID" value="DAF42930.1"/>
    <property type="molecule type" value="Genomic_DNA"/>
</dbReference>
<protein>
    <submittedName>
        <fullName evidence="1">Uncharacterized protein</fullName>
    </submittedName>
</protein>
<reference evidence="1" key="1">
    <citation type="journal article" date="2021" name="Proc. Natl. Acad. Sci. U.S.A.">
        <title>A Catalog of Tens of Thousands of Viruses from Human Metagenomes Reveals Hidden Associations with Chronic Diseases.</title>
        <authorList>
            <person name="Tisza M.J."/>
            <person name="Buck C.B."/>
        </authorList>
    </citation>
    <scope>NUCLEOTIDE SEQUENCE</scope>
    <source>
        <strain evidence="1">CtHip2</strain>
    </source>
</reference>
<proteinExistence type="predicted"/>